<proteinExistence type="predicted"/>
<gene>
    <name evidence="1" type="ORF">E3U43_011989</name>
</gene>
<organism evidence="1 2">
    <name type="scientific">Larimichthys crocea</name>
    <name type="common">Large yellow croaker</name>
    <name type="synonym">Pseudosciaena crocea</name>
    <dbReference type="NCBI Taxonomy" id="215358"/>
    <lineage>
        <taxon>Eukaryota</taxon>
        <taxon>Metazoa</taxon>
        <taxon>Chordata</taxon>
        <taxon>Craniata</taxon>
        <taxon>Vertebrata</taxon>
        <taxon>Euteleostomi</taxon>
        <taxon>Actinopterygii</taxon>
        <taxon>Neopterygii</taxon>
        <taxon>Teleostei</taxon>
        <taxon>Neoteleostei</taxon>
        <taxon>Acanthomorphata</taxon>
        <taxon>Eupercaria</taxon>
        <taxon>Sciaenidae</taxon>
        <taxon>Larimichthys</taxon>
    </lineage>
</organism>
<protein>
    <submittedName>
        <fullName evidence="1">Uncharacterized protein</fullName>
    </submittedName>
</protein>
<comment type="caution">
    <text evidence="1">The sequence shown here is derived from an EMBL/GenBank/DDBJ whole genome shotgun (WGS) entry which is preliminary data.</text>
</comment>
<name>A0ACD3QKT6_LARCR</name>
<dbReference type="EMBL" id="CM011691">
    <property type="protein sequence ID" value="TMS07896.1"/>
    <property type="molecule type" value="Genomic_DNA"/>
</dbReference>
<evidence type="ECO:0000313" key="2">
    <source>
        <dbReference type="Proteomes" id="UP000793456"/>
    </source>
</evidence>
<reference evidence="1" key="1">
    <citation type="submission" date="2018-11" db="EMBL/GenBank/DDBJ databases">
        <title>The sequence and de novo assembly of Larimichthys crocea genome using PacBio and Hi-C technologies.</title>
        <authorList>
            <person name="Xu P."/>
            <person name="Chen B."/>
            <person name="Zhou Z."/>
            <person name="Ke Q."/>
            <person name="Wu Y."/>
            <person name="Bai H."/>
            <person name="Pu F."/>
        </authorList>
    </citation>
    <scope>NUCLEOTIDE SEQUENCE</scope>
    <source>
        <tissue evidence="1">Muscle</tissue>
    </source>
</reference>
<evidence type="ECO:0000313" key="1">
    <source>
        <dbReference type="EMBL" id="TMS07896.1"/>
    </source>
</evidence>
<sequence length="2216" mass="247371">MIYALAYVECVAKRYSWPPLCLLSEETEAIDMGTACPVLCSGNGQYLKGRCMCHSGWKGSECDVPTNQCIDITCSSHGTCIVGTCICNPGYKGENCEEVDCLDPTCSGRGVCVQGECHCFVGWGGPGCESPRASCMDQCSGHGAFLADAGTCSCDPNWTGHDCSTEICAADCGGHGICVSGSCRCDDGWMGTGCDQRACHPRCNEHGTCKDGKCECSPGWNGEHCTIEGCPGLCNGNGRCTLGNNGWYCVCQLGWRGTGCDTSMETACSDVKDNDGDGLVDCMDPDCCLQATCHTTSLCVGSPDPLDIIQETQMSSAQSNLQTFYDRVHFLVGRDSTHIIPGASPFDGNHACVIRGQVVTSDSTPLVGVNISFINNPSFGYTITRQDGSFDLVTNGGIAIALHFERAPFITQEHTLWLPWGRFFVMDTIVMRHEENDIPSCDLSSFTRPSPVVSPAPLTAFAGSCSERRTVVPEIQSLQEEVPIPGTDMKLGYLSSRTPGYKSILRVTLTHSTIPFNLMKVHLMVAVEGRLFRKWFPASPNLSYDFVWDKADVYSQKVYGLSEAFGILHMGNGENVFISQQPPVIGSVMGNGRRRSISCPSCNGLADGNKLLAPVALACGSDGSLYVGDFNYVRRIFTTGNVTSVLELRNKDFRHSNSPAHKYYLATSPVNGAVYLSDTSSRKVFKVKSLNVVKDVAKNLELVAGTGDQCLPYDDTRCGDGGKAIEATLTNPRGITVDKYGVIFFVDGTMIRRIDQNGIISTLLGFNDLTSARPLSCDAVMDISQVRLEWPTDLAVSPMDNSLYVLDNNVVLQISENHQVRIVAGRPMHCQVPGIDHFLMSKVAIHATLESANALAVSHNGVLYIAESDEKKINRVRQVSTNGEISLVAGAPSGCDCKNDANCDCYSGDEGYAKDAKLNAPSSLAVCPDGELYIADLGNIRIRYVRKNKPYLNPLSMYEVSSPINDELYLFDSNGSHIFTQSLTTGDHLYNLTYTGSGDLSTITDKNKNTVIIRRDTTGLPLWLMVPDGQTFWFTIGTNSALKTVGAQGQELAVMTYHGSSGLLATKTNENGWTTFFEYDSYGRLTNVTYPYGSSEQLPYRRRQLSPHPDRGLQQRGDHRHHQPVSLWHLLHTHAGTRPIASSIIPLIALNFLDPNPLAHPQTHPRTGRVLHPLALLSRYKTVSETEDDNLWFLAVAQWTDQVRNSYFIGLDGSLRLVLANGMEVSLHTEPHLLAGTVIPTVSKRNVTLAIDNGLNLVEWRQRKEQARGQVTVYGRRLRVHNRNLLSLDFDRITRTEKVYDDHRKFTLRIHYDHAGRPTLWAPSSRLNGVNVTYSSGGHVAGIQRGTMSVRMEYDQNGRITSQIFADGKSWTYTYLEKSMVLLLYSQRQYIFEFDKNDRLSSVTMPNVGRQTLETSRSIGYYRNTYRPPEGNASVLQDYSEDGQLLQTTYLGTGRRVIYKYGKLAKLLEILYDTTRIGFSYDEVAGMLKTVNLQSEGFTCTIRYRQIGPLIDRQIFRFSEEGMVNARFDYVYDNSFRVTSMQAVINETPLPIDLYRYDDVSGKTEQFGKFGVIYYDINQIITTAVMTHTKHFDAYGRVKEVQYEIFRSLMYWMMVQYDNMGRVVAKELKVGPYANTTRYTYEYDADGQLQVVSINDKPLWRYSYDLNGNLHLLSPGNSVRLTPLRYDIRDRITRLGDVQYRMDEDGFLKQRGNDYFDYNSAGLLVKVYNKVSGWSIKYRYDGLGRRVSSRSSMGHHLQFFYADLSSPTRVTHMYNHSSSEITSLYYDLQGHLFAMELSSGDEFYVACDNIGTPLAVFSGSGLMIKQILHTAFGEVYLDTNPSLQLIIGYQGGLYEPLSRLVHMGRRDYDVLAGRWTTPDHEIWKRLNSNHIVPFNLYMFKNNNPLSNNEEIKCYMTDVNSWLVTFGFQLYNVIPGYRKPSTESMEPSYELVRTQIKTQEWDSTKSLLGVQCEVQRQLKAFVRLERFGQIYRAKSAGCPQTEDKKIFASGGSIFGKGVKFAIRDGRISTDIISLANEDGRRMAAVLNDAFYLEDLHFTIAGMDTHYFVKLGSVEGDLALIGMTVGRRTLETGVNVTVSQVNTVLNGRTRRITDIQLQYGALCLNTRYGSSVDEEKARVLELARQRAVAQAWARERQRLRDGEEGSRTWTEGEKQQLLGSGKVQGYDGYYVVSVDQYPELADSVNNIHFMRQSEMGRR</sequence>
<keyword evidence="2" id="KW-1185">Reference proteome</keyword>
<dbReference type="Proteomes" id="UP000793456">
    <property type="component" value="Chromosome XVIII"/>
</dbReference>
<accession>A0ACD3QKT6</accession>